<dbReference type="Pfam" id="PF20062">
    <property type="entry name" value="DUF6461"/>
    <property type="match status" value="1"/>
</dbReference>
<name>A0A7C9MXZ8_9ACTN</name>
<protein>
    <submittedName>
        <fullName evidence="2">Uncharacterized protein</fullName>
    </submittedName>
</protein>
<dbReference type="RefSeq" id="WP_161478163.1">
    <property type="nucleotide sequence ID" value="NZ_WXEW01000001.1"/>
</dbReference>
<organism evidence="2 3">
    <name type="scientific">Herbidospora solisilvae</name>
    <dbReference type="NCBI Taxonomy" id="2696284"/>
    <lineage>
        <taxon>Bacteria</taxon>
        <taxon>Bacillati</taxon>
        <taxon>Actinomycetota</taxon>
        <taxon>Actinomycetes</taxon>
        <taxon>Streptosporangiales</taxon>
        <taxon>Streptosporangiaceae</taxon>
        <taxon>Herbidospora</taxon>
    </lineage>
</organism>
<evidence type="ECO:0000313" key="2">
    <source>
        <dbReference type="EMBL" id="NAS20690.1"/>
    </source>
</evidence>
<sequence>MKRVPGPPPSRRRSPAPDAAAAAPGPSREGGPIEPDEHYRRVVQSIDPSLADGTITWCRAANVTAVLPIVPDSAVPQTLSDAFDLSIHQVAMTGRGRTVVIGELDGWFLVLEPNDWNSADRIAELSRGGEAVSLVIGDTLRHYHFYVARDGEQVCRFRWGDAPEGEPPSLAGDLALETPLDFDVWKTRAFVLAERLTGVRVTTEWLAAEHTGYRVPTRFTIRREDDW</sequence>
<reference evidence="2 3" key="1">
    <citation type="submission" date="2020-01" db="EMBL/GenBank/DDBJ databases">
        <title>Herbidospora sp. NEAU-GS84 nov., a novel actinomycete isolated from soil.</title>
        <authorList>
            <person name="Han L."/>
        </authorList>
    </citation>
    <scope>NUCLEOTIDE SEQUENCE [LARGE SCALE GENOMIC DNA]</scope>
    <source>
        <strain evidence="2 3">NEAU-GS84</strain>
    </source>
</reference>
<evidence type="ECO:0000256" key="1">
    <source>
        <dbReference type="SAM" id="MobiDB-lite"/>
    </source>
</evidence>
<feature type="region of interest" description="Disordered" evidence="1">
    <location>
        <begin position="1"/>
        <end position="35"/>
    </location>
</feature>
<keyword evidence="3" id="KW-1185">Reference proteome</keyword>
<dbReference type="EMBL" id="WXEW01000001">
    <property type="protein sequence ID" value="NAS20690.1"/>
    <property type="molecule type" value="Genomic_DNA"/>
</dbReference>
<dbReference type="AlphaFoldDB" id="A0A7C9MXZ8"/>
<proteinExistence type="predicted"/>
<dbReference type="Proteomes" id="UP000479526">
    <property type="component" value="Unassembled WGS sequence"/>
</dbReference>
<dbReference type="InterPro" id="IPR045592">
    <property type="entry name" value="DUF6461"/>
</dbReference>
<accession>A0A7C9MXZ8</accession>
<evidence type="ECO:0000313" key="3">
    <source>
        <dbReference type="Proteomes" id="UP000479526"/>
    </source>
</evidence>
<gene>
    <name evidence="2" type="ORF">GT755_03215</name>
</gene>
<feature type="compositionally biased region" description="Low complexity" evidence="1">
    <location>
        <begin position="16"/>
        <end position="32"/>
    </location>
</feature>
<comment type="caution">
    <text evidence="2">The sequence shown here is derived from an EMBL/GenBank/DDBJ whole genome shotgun (WGS) entry which is preliminary data.</text>
</comment>